<keyword evidence="3" id="KW-1185">Reference proteome</keyword>
<sequence>MILFKYLKAILLILACKFCFVSSDECSIQTSFEGIIDESRRDFNFEKCWKIIVPPGSFVQLSLESYTSDRACPYTTLTVTVPNRDEPYSFCPSASTEMPIIASDDVIINFKMYHPRHSFATSLYNAI</sequence>
<feature type="chain" id="PRO_5043629813" evidence="1">
    <location>
        <begin position="24"/>
        <end position="127"/>
    </location>
</feature>
<dbReference type="Proteomes" id="UP001054945">
    <property type="component" value="Unassembled WGS sequence"/>
</dbReference>
<protein>
    <submittedName>
        <fullName evidence="2">Uncharacterized protein CG3556</fullName>
    </submittedName>
</protein>
<dbReference type="SUPFAM" id="SSF49854">
    <property type="entry name" value="Spermadhesin, CUB domain"/>
    <property type="match status" value="1"/>
</dbReference>
<evidence type="ECO:0000256" key="1">
    <source>
        <dbReference type="SAM" id="SignalP"/>
    </source>
</evidence>
<evidence type="ECO:0000313" key="3">
    <source>
        <dbReference type="Proteomes" id="UP001054945"/>
    </source>
</evidence>
<comment type="caution">
    <text evidence="2">The sequence shown here is derived from an EMBL/GenBank/DDBJ whole genome shotgun (WGS) entry which is preliminary data.</text>
</comment>
<proteinExistence type="predicted"/>
<dbReference type="EMBL" id="BPLR01000360">
    <property type="protein sequence ID" value="GIY94157.1"/>
    <property type="molecule type" value="Genomic_DNA"/>
</dbReference>
<accession>A0AAV4XHN9</accession>
<dbReference type="AlphaFoldDB" id="A0AAV4XHN9"/>
<keyword evidence="1" id="KW-0732">Signal</keyword>
<feature type="signal peptide" evidence="1">
    <location>
        <begin position="1"/>
        <end position="23"/>
    </location>
</feature>
<organism evidence="2 3">
    <name type="scientific">Caerostris extrusa</name>
    <name type="common">Bark spider</name>
    <name type="synonym">Caerostris bankana</name>
    <dbReference type="NCBI Taxonomy" id="172846"/>
    <lineage>
        <taxon>Eukaryota</taxon>
        <taxon>Metazoa</taxon>
        <taxon>Ecdysozoa</taxon>
        <taxon>Arthropoda</taxon>
        <taxon>Chelicerata</taxon>
        <taxon>Arachnida</taxon>
        <taxon>Araneae</taxon>
        <taxon>Araneomorphae</taxon>
        <taxon>Entelegynae</taxon>
        <taxon>Araneoidea</taxon>
        <taxon>Araneidae</taxon>
        <taxon>Caerostris</taxon>
    </lineage>
</organism>
<name>A0AAV4XHN9_CAEEX</name>
<reference evidence="2 3" key="1">
    <citation type="submission" date="2021-06" db="EMBL/GenBank/DDBJ databases">
        <title>Caerostris extrusa draft genome.</title>
        <authorList>
            <person name="Kono N."/>
            <person name="Arakawa K."/>
        </authorList>
    </citation>
    <scope>NUCLEOTIDE SEQUENCE [LARGE SCALE GENOMIC DNA]</scope>
</reference>
<evidence type="ECO:0000313" key="2">
    <source>
        <dbReference type="EMBL" id="GIY94157.1"/>
    </source>
</evidence>
<gene>
    <name evidence="2" type="primary">CG3556_4</name>
    <name evidence="2" type="ORF">CEXT_383421</name>
</gene>
<dbReference type="InterPro" id="IPR035914">
    <property type="entry name" value="Sperma_CUB_dom_sf"/>
</dbReference>